<keyword evidence="1" id="KW-0732">Signal</keyword>
<dbReference type="InterPro" id="IPR000782">
    <property type="entry name" value="FAS1_domain"/>
</dbReference>
<gene>
    <name evidence="3" type="ORF">BQ4739_LOCUS3861</name>
</gene>
<dbReference type="EMBL" id="FNXT01000303">
    <property type="protein sequence ID" value="SZX63301.1"/>
    <property type="molecule type" value="Genomic_DNA"/>
</dbReference>
<keyword evidence="4" id="KW-1185">Reference proteome</keyword>
<dbReference type="SUPFAM" id="SSF82153">
    <property type="entry name" value="FAS1 domain"/>
    <property type="match status" value="2"/>
</dbReference>
<sequence length="417" mass="44392">MNRVLIAVFVLHALLATCQGAVEPLTKAAALASTGDNRLWARLVGALKLTVDEDKAYVTMLVPTDRAVNAFLKEMGLSIEQLLARPVLVDALVSYHMIPGIAISSFYNKNKYDGNKDLISSNADSPTVFATADVNDVIKACKSPATGLIALVDAQGHRSVVVGGGSKYGNIYLYDVSAVLLSSSVFYNAPDAFRFYPQWSSAADLYSKAALYSDTLADTFKGQADSTFLVPNNAALKDTARVLVAAPAEQLVQVMEYHVVPGVRPVPEGWTNNAKVDTMLPGHSVTAQLSTTPVLDAFTDDQVPAPVLTLVSDAGSKARIVAYNIFAGRCLMLALDAPLIPNIPAAGQVLAQAGSGGRRGLLQRHRQSQRFNNFGQTRSQAALMAAMRGGNPAGRASSSWVGNYNTCPNCRTWVGTV</sequence>
<dbReference type="Gene3D" id="2.30.180.10">
    <property type="entry name" value="FAS1 domain"/>
    <property type="match status" value="2"/>
</dbReference>
<dbReference type="AlphaFoldDB" id="A0A383VDN1"/>
<feature type="signal peptide" evidence="1">
    <location>
        <begin position="1"/>
        <end position="20"/>
    </location>
</feature>
<feature type="chain" id="PRO_5016698723" description="FAS1 domain-containing protein" evidence="1">
    <location>
        <begin position="21"/>
        <end position="417"/>
    </location>
</feature>
<feature type="domain" description="FAS1" evidence="2">
    <location>
        <begin position="186"/>
        <end position="339"/>
    </location>
</feature>
<dbReference type="InterPro" id="IPR036378">
    <property type="entry name" value="FAS1_dom_sf"/>
</dbReference>
<organism evidence="3 4">
    <name type="scientific">Tetradesmus obliquus</name>
    <name type="common">Green alga</name>
    <name type="synonym">Acutodesmus obliquus</name>
    <dbReference type="NCBI Taxonomy" id="3088"/>
    <lineage>
        <taxon>Eukaryota</taxon>
        <taxon>Viridiplantae</taxon>
        <taxon>Chlorophyta</taxon>
        <taxon>core chlorophytes</taxon>
        <taxon>Chlorophyceae</taxon>
        <taxon>CS clade</taxon>
        <taxon>Sphaeropleales</taxon>
        <taxon>Scenedesmaceae</taxon>
        <taxon>Tetradesmus</taxon>
    </lineage>
</organism>
<dbReference type="PROSITE" id="PS50213">
    <property type="entry name" value="FAS1"/>
    <property type="match status" value="1"/>
</dbReference>
<accession>A0A383VDN1</accession>
<evidence type="ECO:0000313" key="3">
    <source>
        <dbReference type="EMBL" id="SZX63301.1"/>
    </source>
</evidence>
<dbReference type="Pfam" id="PF02469">
    <property type="entry name" value="Fasciclin"/>
    <property type="match status" value="1"/>
</dbReference>
<evidence type="ECO:0000313" key="4">
    <source>
        <dbReference type="Proteomes" id="UP000256970"/>
    </source>
</evidence>
<evidence type="ECO:0000256" key="1">
    <source>
        <dbReference type="SAM" id="SignalP"/>
    </source>
</evidence>
<dbReference type="SMART" id="SM00554">
    <property type="entry name" value="FAS1"/>
    <property type="match status" value="1"/>
</dbReference>
<reference evidence="3 4" key="1">
    <citation type="submission" date="2016-10" db="EMBL/GenBank/DDBJ databases">
        <authorList>
            <person name="Cai Z."/>
        </authorList>
    </citation>
    <scope>NUCLEOTIDE SEQUENCE [LARGE SCALE GENOMIC DNA]</scope>
</reference>
<protein>
    <recommendedName>
        <fullName evidence="2">FAS1 domain-containing protein</fullName>
    </recommendedName>
</protein>
<name>A0A383VDN1_TETOB</name>
<dbReference type="Proteomes" id="UP000256970">
    <property type="component" value="Unassembled WGS sequence"/>
</dbReference>
<proteinExistence type="predicted"/>
<evidence type="ECO:0000259" key="2">
    <source>
        <dbReference type="PROSITE" id="PS50213"/>
    </source>
</evidence>